<name>A0A5B7DVK4_PORTR</name>
<dbReference type="Proteomes" id="UP000324222">
    <property type="component" value="Unassembled WGS sequence"/>
</dbReference>
<sequence length="106" mass="11764">MFTVFWVGHTTSTAATVSLPGYGSQAVLRKLVGIDTFSLTINNSCWVYIMLTLNSAYLNNIQLLSGQRRCEHLICNFFQDSNGWSEDNMVSLNDSTRCKGNLATCS</sequence>
<dbReference type="EMBL" id="VSRR010001405">
    <property type="protein sequence ID" value="MPC25023.1"/>
    <property type="molecule type" value="Genomic_DNA"/>
</dbReference>
<evidence type="ECO:0000313" key="1">
    <source>
        <dbReference type="EMBL" id="MPC25023.1"/>
    </source>
</evidence>
<protein>
    <submittedName>
        <fullName evidence="1">Uncharacterized protein</fullName>
    </submittedName>
</protein>
<keyword evidence="2" id="KW-1185">Reference proteome</keyword>
<reference evidence="1 2" key="1">
    <citation type="submission" date="2019-05" db="EMBL/GenBank/DDBJ databases">
        <title>Another draft genome of Portunus trituberculatus and its Hox gene families provides insights of decapod evolution.</title>
        <authorList>
            <person name="Jeong J.-H."/>
            <person name="Song I."/>
            <person name="Kim S."/>
            <person name="Choi T."/>
            <person name="Kim D."/>
            <person name="Ryu S."/>
            <person name="Kim W."/>
        </authorList>
    </citation>
    <scope>NUCLEOTIDE SEQUENCE [LARGE SCALE GENOMIC DNA]</scope>
    <source>
        <tissue evidence="1">Muscle</tissue>
    </source>
</reference>
<proteinExistence type="predicted"/>
<organism evidence="1 2">
    <name type="scientific">Portunus trituberculatus</name>
    <name type="common">Swimming crab</name>
    <name type="synonym">Neptunus trituberculatus</name>
    <dbReference type="NCBI Taxonomy" id="210409"/>
    <lineage>
        <taxon>Eukaryota</taxon>
        <taxon>Metazoa</taxon>
        <taxon>Ecdysozoa</taxon>
        <taxon>Arthropoda</taxon>
        <taxon>Crustacea</taxon>
        <taxon>Multicrustacea</taxon>
        <taxon>Malacostraca</taxon>
        <taxon>Eumalacostraca</taxon>
        <taxon>Eucarida</taxon>
        <taxon>Decapoda</taxon>
        <taxon>Pleocyemata</taxon>
        <taxon>Brachyura</taxon>
        <taxon>Eubrachyura</taxon>
        <taxon>Portunoidea</taxon>
        <taxon>Portunidae</taxon>
        <taxon>Portuninae</taxon>
        <taxon>Portunus</taxon>
    </lineage>
</organism>
<accession>A0A5B7DVK4</accession>
<comment type="caution">
    <text evidence="1">The sequence shown here is derived from an EMBL/GenBank/DDBJ whole genome shotgun (WGS) entry which is preliminary data.</text>
</comment>
<gene>
    <name evidence="1" type="ORF">E2C01_018120</name>
</gene>
<dbReference type="AlphaFoldDB" id="A0A5B7DVK4"/>
<evidence type="ECO:0000313" key="2">
    <source>
        <dbReference type="Proteomes" id="UP000324222"/>
    </source>
</evidence>